<organism evidence="1 2">
    <name type="scientific">Pleuronectes platessa</name>
    <name type="common">European plaice</name>
    <dbReference type="NCBI Taxonomy" id="8262"/>
    <lineage>
        <taxon>Eukaryota</taxon>
        <taxon>Metazoa</taxon>
        <taxon>Chordata</taxon>
        <taxon>Craniata</taxon>
        <taxon>Vertebrata</taxon>
        <taxon>Euteleostomi</taxon>
        <taxon>Actinopterygii</taxon>
        <taxon>Neopterygii</taxon>
        <taxon>Teleostei</taxon>
        <taxon>Neoteleostei</taxon>
        <taxon>Acanthomorphata</taxon>
        <taxon>Carangaria</taxon>
        <taxon>Pleuronectiformes</taxon>
        <taxon>Pleuronectoidei</taxon>
        <taxon>Pleuronectidae</taxon>
        <taxon>Pleuronectes</taxon>
    </lineage>
</organism>
<sequence>MSELCPAADATLWESGGSRLKQRVDLCKYFAAEPQIPAAVRVIGTCRLGTSEWSRSSVSHLCSASLNLSLVSSSLDSRSWEPDALVSRARAAAMKESQRVLPVFTRSHVVACRVSTNVLTHGDGRGRARPVSRTPPTLPLLRWGGQRGERSGSNQFFPSSTCVCRFPTTPPATSLPTKYSITVTVYAL</sequence>
<comment type="caution">
    <text evidence="1">The sequence shown here is derived from an EMBL/GenBank/DDBJ whole genome shotgun (WGS) entry which is preliminary data.</text>
</comment>
<protein>
    <submittedName>
        <fullName evidence="1">Uncharacterized protein</fullName>
    </submittedName>
</protein>
<dbReference type="Proteomes" id="UP001153269">
    <property type="component" value="Unassembled WGS sequence"/>
</dbReference>
<evidence type="ECO:0000313" key="1">
    <source>
        <dbReference type="EMBL" id="CAB1450676.1"/>
    </source>
</evidence>
<gene>
    <name evidence="1" type="ORF">PLEPLA_LOCUS38368</name>
</gene>
<keyword evidence="2" id="KW-1185">Reference proteome</keyword>
<dbReference type="EMBL" id="CADEAL010004062">
    <property type="protein sequence ID" value="CAB1450676.1"/>
    <property type="molecule type" value="Genomic_DNA"/>
</dbReference>
<accession>A0A9N7Z592</accession>
<evidence type="ECO:0000313" key="2">
    <source>
        <dbReference type="Proteomes" id="UP001153269"/>
    </source>
</evidence>
<proteinExistence type="predicted"/>
<reference evidence="1" key="1">
    <citation type="submission" date="2020-03" db="EMBL/GenBank/DDBJ databases">
        <authorList>
            <person name="Weist P."/>
        </authorList>
    </citation>
    <scope>NUCLEOTIDE SEQUENCE</scope>
</reference>
<dbReference type="AlphaFoldDB" id="A0A9N7Z592"/>
<name>A0A9N7Z592_PLEPL</name>